<dbReference type="PANTHER" id="PTHR24320">
    <property type="entry name" value="RETINOL DEHYDROGENASE"/>
    <property type="match status" value="1"/>
</dbReference>
<reference evidence="5" key="1">
    <citation type="submission" date="2016-10" db="EMBL/GenBank/DDBJ databases">
        <authorList>
            <person name="Varghese N."/>
            <person name="Submissions S."/>
        </authorList>
    </citation>
    <scope>NUCLEOTIDE SEQUENCE [LARGE SCALE GENOMIC DNA]</scope>
    <source>
        <strain evidence="5">CGMCC 4.578</strain>
    </source>
</reference>
<feature type="compositionally biased region" description="Gly residues" evidence="3">
    <location>
        <begin position="350"/>
        <end position="359"/>
    </location>
</feature>
<keyword evidence="2" id="KW-0560">Oxidoreductase</keyword>
<dbReference type="InterPro" id="IPR002347">
    <property type="entry name" value="SDR_fam"/>
</dbReference>
<dbReference type="OrthoDB" id="4577644at2"/>
<dbReference type="Pfam" id="PF00106">
    <property type="entry name" value="adh_short"/>
    <property type="match status" value="1"/>
</dbReference>
<evidence type="ECO:0000256" key="3">
    <source>
        <dbReference type="SAM" id="MobiDB-lite"/>
    </source>
</evidence>
<name>A0A1H9K3J3_9PSEU</name>
<evidence type="ECO:0000313" key="4">
    <source>
        <dbReference type="EMBL" id="SEQ93704.1"/>
    </source>
</evidence>
<dbReference type="PANTHER" id="PTHR24320:SF148">
    <property type="entry name" value="NAD(P)-BINDING ROSSMANN-FOLD SUPERFAMILY PROTEIN"/>
    <property type="match status" value="1"/>
</dbReference>
<evidence type="ECO:0000256" key="2">
    <source>
        <dbReference type="ARBA" id="ARBA00023002"/>
    </source>
</evidence>
<dbReference type="PRINTS" id="PR00081">
    <property type="entry name" value="GDHRDH"/>
</dbReference>
<protein>
    <submittedName>
        <fullName evidence="4">NAD(P)-dependent dehydrogenase, short-chain alcohol dehydrogenase family</fullName>
    </submittedName>
</protein>
<comment type="similarity">
    <text evidence="1">Belongs to the short-chain dehydrogenases/reductases (SDR) family.</text>
</comment>
<organism evidence="4 5">
    <name type="scientific">Lentzea flaviverrucosa</name>
    <dbReference type="NCBI Taxonomy" id="200379"/>
    <lineage>
        <taxon>Bacteria</taxon>
        <taxon>Bacillati</taxon>
        <taxon>Actinomycetota</taxon>
        <taxon>Actinomycetes</taxon>
        <taxon>Pseudonocardiales</taxon>
        <taxon>Pseudonocardiaceae</taxon>
        <taxon>Lentzea</taxon>
    </lineage>
</organism>
<keyword evidence="5" id="KW-1185">Reference proteome</keyword>
<evidence type="ECO:0000256" key="1">
    <source>
        <dbReference type="ARBA" id="ARBA00006484"/>
    </source>
</evidence>
<accession>A0A1H9K3J3</accession>
<dbReference type="Gene3D" id="3.40.50.720">
    <property type="entry name" value="NAD(P)-binding Rossmann-like Domain"/>
    <property type="match status" value="1"/>
</dbReference>
<sequence length="359" mass="37634">MSRKFDVEVPDLSGRRAVVTGASDGVGLGIAGRLAAAGAEVVMPVRNQRKGEAAIAAIRRRTPDADVSLRSLDLSSLASVAALGSVLLEEGKPIHVLVNNAGVMTPPERQTTADGFELQFGTNHLGHFALVGHLLPLLKAGRARVTSQISIAANQNAINWDDLNWERSYNGGKAYSQSKIAFGLFGLELARRSEAGGWGITSNLAHPGVAPTSLLAARPEVGRARDTLGVRAIRVLSSVGVLGTVESAQLPALLAATAPDAGVFYGPSRVGHLSGPPAEQALYSRLRDADEARRVWQVSEDMVASAVTTNLHRVFRRSAGRLAAPSPRPRTSSTRDAGTAPRCTRPTGEIPGGGQGPPH</sequence>
<proteinExistence type="inferred from homology"/>
<dbReference type="SUPFAM" id="SSF51735">
    <property type="entry name" value="NAD(P)-binding Rossmann-fold domains"/>
    <property type="match status" value="1"/>
</dbReference>
<dbReference type="InterPro" id="IPR036291">
    <property type="entry name" value="NAD(P)-bd_dom_sf"/>
</dbReference>
<gene>
    <name evidence="4" type="ORF">SAMN05216195_103465</name>
</gene>
<evidence type="ECO:0000313" key="5">
    <source>
        <dbReference type="Proteomes" id="UP000199028"/>
    </source>
</evidence>
<dbReference type="AlphaFoldDB" id="A0A1H9K3J3"/>
<dbReference type="RefSeq" id="WP_090064999.1">
    <property type="nucleotide sequence ID" value="NZ_FOFT01000003.1"/>
</dbReference>
<dbReference type="EMBL" id="FOFT01000003">
    <property type="protein sequence ID" value="SEQ93704.1"/>
    <property type="molecule type" value="Genomic_DNA"/>
</dbReference>
<dbReference type="Proteomes" id="UP000199028">
    <property type="component" value="Unassembled WGS sequence"/>
</dbReference>
<dbReference type="GO" id="GO:0016491">
    <property type="term" value="F:oxidoreductase activity"/>
    <property type="evidence" value="ECO:0007669"/>
    <property type="project" value="UniProtKB-KW"/>
</dbReference>
<feature type="region of interest" description="Disordered" evidence="3">
    <location>
        <begin position="318"/>
        <end position="359"/>
    </location>
</feature>
<dbReference type="NCBIfam" id="NF004513">
    <property type="entry name" value="PRK05854.1"/>
    <property type="match status" value="1"/>
</dbReference>